<evidence type="ECO:0000313" key="1">
    <source>
        <dbReference type="EMBL" id="MBD2296645.1"/>
    </source>
</evidence>
<reference evidence="2" key="1">
    <citation type="journal article" date="2020" name="ISME J.">
        <title>Comparative genomics reveals insights into cyanobacterial evolution and habitat adaptation.</title>
        <authorList>
            <person name="Chen M.Y."/>
            <person name="Teng W.K."/>
            <person name="Zhao L."/>
            <person name="Hu C.X."/>
            <person name="Zhou Y.K."/>
            <person name="Han B.P."/>
            <person name="Song L.R."/>
            <person name="Shu W.S."/>
        </authorList>
    </citation>
    <scope>NUCLEOTIDE SEQUENCE [LARGE SCALE GENOMIC DNA]</scope>
    <source>
        <strain evidence="2">FACHB-251</strain>
    </source>
</reference>
<accession>A0A927A4K4</accession>
<dbReference type="AlphaFoldDB" id="A0A927A4K4"/>
<name>A0A927A4K4_9NOST</name>
<evidence type="ECO:0000313" key="2">
    <source>
        <dbReference type="Proteomes" id="UP000662185"/>
    </source>
</evidence>
<protein>
    <submittedName>
        <fullName evidence="1">Ribbon-helix-helix protein, CopG family</fullName>
    </submittedName>
</protein>
<sequence>MPKPEIYITFRLTQPEKDLLREYCEQTGRNQTDVLRELIRGLKRRIKRTNEEV</sequence>
<dbReference type="EMBL" id="JACJQU010000027">
    <property type="protein sequence ID" value="MBD2296645.1"/>
    <property type="molecule type" value="Genomic_DNA"/>
</dbReference>
<organism evidence="1 2">
    <name type="scientific">Anabaena sphaerica FACHB-251</name>
    <dbReference type="NCBI Taxonomy" id="2692883"/>
    <lineage>
        <taxon>Bacteria</taxon>
        <taxon>Bacillati</taxon>
        <taxon>Cyanobacteriota</taxon>
        <taxon>Cyanophyceae</taxon>
        <taxon>Nostocales</taxon>
        <taxon>Nostocaceae</taxon>
        <taxon>Anabaena</taxon>
    </lineage>
</organism>
<comment type="caution">
    <text evidence="1">The sequence shown here is derived from an EMBL/GenBank/DDBJ whole genome shotgun (WGS) entry which is preliminary data.</text>
</comment>
<keyword evidence="2" id="KW-1185">Reference proteome</keyword>
<dbReference type="SUPFAM" id="SSF47598">
    <property type="entry name" value="Ribbon-helix-helix"/>
    <property type="match status" value="1"/>
</dbReference>
<dbReference type="GO" id="GO:0006355">
    <property type="term" value="P:regulation of DNA-templated transcription"/>
    <property type="evidence" value="ECO:0007669"/>
    <property type="project" value="InterPro"/>
</dbReference>
<dbReference type="Proteomes" id="UP000662185">
    <property type="component" value="Unassembled WGS sequence"/>
</dbReference>
<proteinExistence type="predicted"/>
<dbReference type="InterPro" id="IPR010985">
    <property type="entry name" value="Ribbon_hlx_hlx"/>
</dbReference>
<dbReference type="RefSeq" id="WP_190564763.1">
    <property type="nucleotide sequence ID" value="NZ_JACJQU010000027.1"/>
</dbReference>
<gene>
    <name evidence="1" type="ORF">H6G06_24970</name>
</gene>